<evidence type="ECO:0000256" key="10">
    <source>
        <dbReference type="ARBA" id="ARBA00023242"/>
    </source>
</evidence>
<evidence type="ECO:0000256" key="11">
    <source>
        <dbReference type="PROSITE-ProRule" id="PRU00042"/>
    </source>
</evidence>
<evidence type="ECO:0000256" key="12">
    <source>
        <dbReference type="SAM" id="MobiDB-lite"/>
    </source>
</evidence>
<keyword evidence="15" id="KW-1185">Reference proteome</keyword>
<evidence type="ECO:0000256" key="1">
    <source>
        <dbReference type="ARBA" id="ARBA00004123"/>
    </source>
</evidence>
<keyword evidence="4" id="KW-0677">Repeat</keyword>
<dbReference type="InterPro" id="IPR036236">
    <property type="entry name" value="Znf_C2H2_sf"/>
</dbReference>
<dbReference type="STRING" id="62062.ENSHHUP00000028008"/>
<comment type="similarity">
    <text evidence="2">Belongs to the krueppel C2H2-type zinc-finger protein family.</text>
</comment>
<keyword evidence="5 11" id="KW-0863">Zinc-finger</keyword>
<keyword evidence="3" id="KW-0479">Metal-binding</keyword>
<reference evidence="14" key="2">
    <citation type="submission" date="2025-08" db="UniProtKB">
        <authorList>
            <consortium name="Ensembl"/>
        </authorList>
    </citation>
    <scope>IDENTIFICATION</scope>
</reference>
<dbReference type="GO" id="GO:0000981">
    <property type="term" value="F:DNA-binding transcription factor activity, RNA polymerase II-specific"/>
    <property type="evidence" value="ECO:0007669"/>
    <property type="project" value="TreeGrafter"/>
</dbReference>
<dbReference type="PROSITE" id="PS00028">
    <property type="entry name" value="ZINC_FINGER_C2H2_1"/>
    <property type="match status" value="1"/>
</dbReference>
<keyword evidence="7" id="KW-0805">Transcription regulation</keyword>
<evidence type="ECO:0000256" key="7">
    <source>
        <dbReference type="ARBA" id="ARBA00023015"/>
    </source>
</evidence>
<evidence type="ECO:0000256" key="3">
    <source>
        <dbReference type="ARBA" id="ARBA00022723"/>
    </source>
</evidence>
<evidence type="ECO:0000256" key="2">
    <source>
        <dbReference type="ARBA" id="ARBA00006991"/>
    </source>
</evidence>
<dbReference type="PANTHER" id="PTHR24394">
    <property type="entry name" value="ZINC FINGER PROTEIN"/>
    <property type="match status" value="1"/>
</dbReference>
<evidence type="ECO:0000256" key="4">
    <source>
        <dbReference type="ARBA" id="ARBA00022737"/>
    </source>
</evidence>
<feature type="compositionally biased region" description="Basic and acidic residues" evidence="12">
    <location>
        <begin position="17"/>
        <end position="37"/>
    </location>
</feature>
<dbReference type="SMART" id="SM00355">
    <property type="entry name" value="ZnF_C2H2"/>
    <property type="match status" value="2"/>
</dbReference>
<dbReference type="PANTHER" id="PTHR24394:SF48">
    <property type="entry name" value="ZINC FINGER PROTEIN 771"/>
    <property type="match status" value="1"/>
</dbReference>
<dbReference type="GO" id="GO:0008270">
    <property type="term" value="F:zinc ion binding"/>
    <property type="evidence" value="ECO:0007669"/>
    <property type="project" value="UniProtKB-KW"/>
</dbReference>
<dbReference type="Pfam" id="PF00096">
    <property type="entry name" value="zf-C2H2"/>
    <property type="match status" value="2"/>
</dbReference>
<evidence type="ECO:0000256" key="5">
    <source>
        <dbReference type="ARBA" id="ARBA00022771"/>
    </source>
</evidence>
<sequence>MGQNCDFQFGISRKRGERPDSLSDSKKSPSGEPDPKRSKPAGRHHCSQCGKSFTQLGSLRTPKRKHTGEKPYHCSQCGMTFTQLGSLQTHERGHTGKAFPMFSLWKEFWPGRKPEQA</sequence>
<dbReference type="FunFam" id="3.30.160.60:FF:001954">
    <property type="entry name" value="Zinc finger protein 787"/>
    <property type="match status" value="1"/>
</dbReference>
<feature type="domain" description="C2H2-type" evidence="13">
    <location>
        <begin position="44"/>
        <end position="71"/>
    </location>
</feature>
<protein>
    <recommendedName>
        <fullName evidence="13">C2H2-type domain-containing protein</fullName>
    </recommendedName>
</protein>
<accession>A0A4W5LQ14</accession>
<comment type="subcellular location">
    <subcellularLocation>
        <location evidence="1">Nucleus</location>
    </subcellularLocation>
</comment>
<keyword evidence="6" id="KW-0862">Zinc</keyword>
<reference evidence="15" key="1">
    <citation type="submission" date="2018-06" db="EMBL/GenBank/DDBJ databases">
        <title>Genome assembly of Danube salmon.</title>
        <authorList>
            <person name="Macqueen D.J."/>
            <person name="Gundappa M.K."/>
        </authorList>
    </citation>
    <scope>NUCLEOTIDE SEQUENCE [LARGE SCALE GENOMIC DNA]</scope>
</reference>
<evidence type="ECO:0000259" key="13">
    <source>
        <dbReference type="PROSITE" id="PS50157"/>
    </source>
</evidence>
<feature type="region of interest" description="Disordered" evidence="12">
    <location>
        <begin position="1"/>
        <end position="49"/>
    </location>
</feature>
<dbReference type="FunFam" id="3.30.160.60:FF:000446">
    <property type="entry name" value="Zinc finger protein"/>
    <property type="match status" value="1"/>
</dbReference>
<dbReference type="AlphaFoldDB" id="A0A4W5LQ14"/>
<dbReference type="GO" id="GO:0003677">
    <property type="term" value="F:DNA binding"/>
    <property type="evidence" value="ECO:0007669"/>
    <property type="project" value="UniProtKB-KW"/>
</dbReference>
<organism evidence="14 15">
    <name type="scientific">Hucho hucho</name>
    <name type="common">huchen</name>
    <dbReference type="NCBI Taxonomy" id="62062"/>
    <lineage>
        <taxon>Eukaryota</taxon>
        <taxon>Metazoa</taxon>
        <taxon>Chordata</taxon>
        <taxon>Craniata</taxon>
        <taxon>Vertebrata</taxon>
        <taxon>Euteleostomi</taxon>
        <taxon>Actinopterygii</taxon>
        <taxon>Neopterygii</taxon>
        <taxon>Teleostei</taxon>
        <taxon>Protacanthopterygii</taxon>
        <taxon>Salmoniformes</taxon>
        <taxon>Salmonidae</taxon>
        <taxon>Salmoninae</taxon>
        <taxon>Hucho</taxon>
    </lineage>
</organism>
<dbReference type="GO" id="GO:0005634">
    <property type="term" value="C:nucleus"/>
    <property type="evidence" value="ECO:0007669"/>
    <property type="project" value="UniProtKB-SubCell"/>
</dbReference>
<evidence type="ECO:0000256" key="8">
    <source>
        <dbReference type="ARBA" id="ARBA00023125"/>
    </source>
</evidence>
<dbReference type="PROSITE" id="PS50157">
    <property type="entry name" value="ZINC_FINGER_C2H2_2"/>
    <property type="match status" value="2"/>
</dbReference>
<dbReference type="Ensembl" id="ENSHHUT00000029133.1">
    <property type="protein sequence ID" value="ENSHHUP00000028008.1"/>
    <property type="gene ID" value="ENSHHUG00000017804.1"/>
</dbReference>
<keyword evidence="9" id="KW-0804">Transcription</keyword>
<proteinExistence type="inferred from homology"/>
<dbReference type="InterPro" id="IPR013087">
    <property type="entry name" value="Znf_C2H2_type"/>
</dbReference>
<name>A0A4W5LQ14_9TELE</name>
<evidence type="ECO:0000256" key="6">
    <source>
        <dbReference type="ARBA" id="ARBA00022833"/>
    </source>
</evidence>
<evidence type="ECO:0000313" key="14">
    <source>
        <dbReference type="Ensembl" id="ENSHHUP00000028008.1"/>
    </source>
</evidence>
<dbReference type="Proteomes" id="UP000314982">
    <property type="component" value="Unassembled WGS sequence"/>
</dbReference>
<feature type="domain" description="C2H2-type" evidence="13">
    <location>
        <begin position="72"/>
        <end position="99"/>
    </location>
</feature>
<evidence type="ECO:0000313" key="15">
    <source>
        <dbReference type="Proteomes" id="UP000314982"/>
    </source>
</evidence>
<reference evidence="14" key="3">
    <citation type="submission" date="2025-09" db="UniProtKB">
        <authorList>
            <consortium name="Ensembl"/>
        </authorList>
    </citation>
    <scope>IDENTIFICATION</scope>
</reference>
<dbReference type="GeneTree" id="ENSGT00970000196897"/>
<dbReference type="Gene3D" id="3.30.160.60">
    <property type="entry name" value="Classic Zinc Finger"/>
    <property type="match status" value="2"/>
</dbReference>
<keyword evidence="10" id="KW-0539">Nucleus</keyword>
<dbReference type="SUPFAM" id="SSF57667">
    <property type="entry name" value="beta-beta-alpha zinc fingers"/>
    <property type="match status" value="1"/>
</dbReference>
<evidence type="ECO:0000256" key="9">
    <source>
        <dbReference type="ARBA" id="ARBA00023163"/>
    </source>
</evidence>
<keyword evidence="8" id="KW-0238">DNA-binding</keyword>